<dbReference type="CDD" id="cd00751">
    <property type="entry name" value="thiolase"/>
    <property type="match status" value="1"/>
</dbReference>
<evidence type="ECO:0000256" key="2">
    <source>
        <dbReference type="ARBA" id="ARBA00022679"/>
    </source>
</evidence>
<dbReference type="InterPro" id="IPR020613">
    <property type="entry name" value="Thiolase_CS"/>
</dbReference>
<sequence>MNREAVIIDAVRTPVGKRGGQLRQWHPVDLLAQSLSSLTDRTGIAHSSLSDVIVGCAIQSGEQAGNVARNSILGAGFPVSLPGTTLDRQCGSGQQAVHFAAQAIKSGEYNFAIGAGVESMSRVDLGPLFIPGGPRGQWYGERALARFNGTIPAQGPSAELIIKKWGFTREQLDDYSVRSHQRAGAATDAGYFASQLVPVEGTTKDGLVTAMTRDEGIRSAIDAARMATLTPVFSPEGSITAGNASQTSDGAAALLIADRAHAEAAGLRPRARIVSMAVGADDPVLQFTAIIPATQRALDQAGLRIGDIDIVEVNEAFAPVPLLWAHEFGYPQDQLNVNGGSIAIGHPLGSTGARLLTALLNELERRDARYGLLAICEGGGMANATIIERI</sequence>
<dbReference type="Proteomes" id="UP001595773">
    <property type="component" value="Unassembled WGS sequence"/>
</dbReference>
<dbReference type="EMBL" id="JBHSCQ010000002">
    <property type="protein sequence ID" value="MFC4264069.1"/>
    <property type="molecule type" value="Genomic_DNA"/>
</dbReference>
<comment type="caution">
    <text evidence="7">The sequence shown here is derived from an EMBL/GenBank/DDBJ whole genome shotgun (WGS) entry which is preliminary data.</text>
</comment>
<dbReference type="PROSITE" id="PS00737">
    <property type="entry name" value="THIOLASE_2"/>
    <property type="match status" value="1"/>
</dbReference>
<dbReference type="InterPro" id="IPR020617">
    <property type="entry name" value="Thiolase_C"/>
</dbReference>
<dbReference type="SUPFAM" id="SSF53901">
    <property type="entry name" value="Thiolase-like"/>
    <property type="match status" value="2"/>
</dbReference>
<gene>
    <name evidence="7" type="ORF">ACFOW9_00460</name>
</gene>
<keyword evidence="8" id="KW-1185">Reference proteome</keyword>
<dbReference type="PANTHER" id="PTHR43365:SF1">
    <property type="entry name" value="ACETYL-COA C-ACYLTRANSFERASE"/>
    <property type="match status" value="1"/>
</dbReference>
<proteinExistence type="inferred from homology"/>
<organism evidence="7 8">
    <name type="scientific">Arthrobacter cryoconiti</name>
    <dbReference type="NCBI Taxonomy" id="748907"/>
    <lineage>
        <taxon>Bacteria</taxon>
        <taxon>Bacillati</taxon>
        <taxon>Actinomycetota</taxon>
        <taxon>Actinomycetes</taxon>
        <taxon>Micrococcales</taxon>
        <taxon>Micrococcaceae</taxon>
        <taxon>Arthrobacter</taxon>
    </lineage>
</organism>
<dbReference type="NCBIfam" id="TIGR01930">
    <property type="entry name" value="AcCoA-C-Actrans"/>
    <property type="match status" value="1"/>
</dbReference>
<reference evidence="8" key="1">
    <citation type="journal article" date="2019" name="Int. J. Syst. Evol. Microbiol.">
        <title>The Global Catalogue of Microorganisms (GCM) 10K type strain sequencing project: providing services to taxonomists for standard genome sequencing and annotation.</title>
        <authorList>
            <consortium name="The Broad Institute Genomics Platform"/>
            <consortium name="The Broad Institute Genome Sequencing Center for Infectious Disease"/>
            <person name="Wu L."/>
            <person name="Ma J."/>
        </authorList>
    </citation>
    <scope>NUCLEOTIDE SEQUENCE [LARGE SCALE GENOMIC DNA]</scope>
    <source>
        <strain evidence="8">CGMCC 1.10698</strain>
    </source>
</reference>
<accession>A0ABV8QVB9</accession>
<evidence type="ECO:0000313" key="8">
    <source>
        <dbReference type="Proteomes" id="UP001595773"/>
    </source>
</evidence>
<evidence type="ECO:0000256" key="1">
    <source>
        <dbReference type="ARBA" id="ARBA00010982"/>
    </source>
</evidence>
<evidence type="ECO:0000256" key="3">
    <source>
        <dbReference type="ARBA" id="ARBA00023315"/>
    </source>
</evidence>
<keyword evidence="3 4" id="KW-0012">Acyltransferase</keyword>
<dbReference type="InterPro" id="IPR020610">
    <property type="entry name" value="Thiolase_AS"/>
</dbReference>
<protein>
    <submittedName>
        <fullName evidence="7">Thiolase family protein</fullName>
    </submittedName>
</protein>
<dbReference type="PROSITE" id="PS00099">
    <property type="entry name" value="THIOLASE_3"/>
    <property type="match status" value="1"/>
</dbReference>
<dbReference type="InterPro" id="IPR020616">
    <property type="entry name" value="Thiolase_N"/>
</dbReference>
<evidence type="ECO:0000256" key="4">
    <source>
        <dbReference type="RuleBase" id="RU003557"/>
    </source>
</evidence>
<feature type="domain" description="Thiolase N-terminal" evidence="5">
    <location>
        <begin position="6"/>
        <end position="259"/>
    </location>
</feature>
<dbReference type="Pfam" id="PF02803">
    <property type="entry name" value="Thiolase_C"/>
    <property type="match status" value="1"/>
</dbReference>
<dbReference type="RefSeq" id="WP_230068606.1">
    <property type="nucleotide sequence ID" value="NZ_BAABLL010000013.1"/>
</dbReference>
<dbReference type="PIRSF" id="PIRSF000429">
    <property type="entry name" value="Ac-CoA_Ac_transf"/>
    <property type="match status" value="1"/>
</dbReference>
<evidence type="ECO:0000259" key="5">
    <source>
        <dbReference type="Pfam" id="PF00108"/>
    </source>
</evidence>
<feature type="domain" description="Thiolase C-terminal" evidence="6">
    <location>
        <begin position="268"/>
        <end position="389"/>
    </location>
</feature>
<comment type="similarity">
    <text evidence="1 4">Belongs to the thiolase-like superfamily. Thiolase family.</text>
</comment>
<dbReference type="Pfam" id="PF00108">
    <property type="entry name" value="Thiolase_N"/>
    <property type="match status" value="1"/>
</dbReference>
<dbReference type="InterPro" id="IPR016039">
    <property type="entry name" value="Thiolase-like"/>
</dbReference>
<evidence type="ECO:0000259" key="6">
    <source>
        <dbReference type="Pfam" id="PF02803"/>
    </source>
</evidence>
<dbReference type="InterPro" id="IPR002155">
    <property type="entry name" value="Thiolase"/>
</dbReference>
<keyword evidence="2 4" id="KW-0808">Transferase</keyword>
<dbReference type="PANTHER" id="PTHR43365">
    <property type="entry name" value="BLR7806 PROTEIN"/>
    <property type="match status" value="1"/>
</dbReference>
<name>A0ABV8QVB9_9MICC</name>
<dbReference type="Gene3D" id="3.40.47.10">
    <property type="match status" value="1"/>
</dbReference>
<evidence type="ECO:0000313" key="7">
    <source>
        <dbReference type="EMBL" id="MFC4264069.1"/>
    </source>
</evidence>